<dbReference type="InterPro" id="IPR000719">
    <property type="entry name" value="Prot_kinase_dom"/>
</dbReference>
<evidence type="ECO:0000313" key="5">
    <source>
        <dbReference type="Proteomes" id="UP000623467"/>
    </source>
</evidence>
<dbReference type="InterPro" id="IPR011009">
    <property type="entry name" value="Kinase-like_dom_sf"/>
</dbReference>
<dbReference type="PROSITE" id="PS50011">
    <property type="entry name" value="PROTEIN_KINASE_DOM"/>
    <property type="match status" value="1"/>
</dbReference>
<dbReference type="InterPro" id="IPR001245">
    <property type="entry name" value="Ser-Thr/Tyr_kinase_cat_dom"/>
</dbReference>
<dbReference type="SUPFAM" id="SSF56112">
    <property type="entry name" value="Protein kinase-like (PK-like)"/>
    <property type="match status" value="1"/>
</dbReference>
<dbReference type="Proteomes" id="UP000623467">
    <property type="component" value="Unassembled WGS sequence"/>
</dbReference>
<keyword evidence="2" id="KW-0067">ATP-binding</keyword>
<dbReference type="EMBL" id="JACAZH010000001">
    <property type="protein sequence ID" value="KAF7377563.1"/>
    <property type="molecule type" value="Genomic_DNA"/>
</dbReference>
<dbReference type="InterPro" id="IPR008271">
    <property type="entry name" value="Ser/Thr_kinase_AS"/>
</dbReference>
<dbReference type="InterPro" id="IPR051681">
    <property type="entry name" value="Ser/Thr_Kinases-Pseudokinases"/>
</dbReference>
<dbReference type="OrthoDB" id="2995351at2759"/>
<gene>
    <name evidence="4" type="ORF">MSAN_00178600</name>
</gene>
<proteinExistence type="predicted"/>
<dbReference type="Gene3D" id="1.10.510.10">
    <property type="entry name" value="Transferase(Phosphotransferase) domain 1"/>
    <property type="match status" value="1"/>
</dbReference>
<evidence type="ECO:0000256" key="1">
    <source>
        <dbReference type="ARBA" id="ARBA00022741"/>
    </source>
</evidence>
<accession>A0A8H7DM95</accession>
<feature type="domain" description="Protein kinase" evidence="3">
    <location>
        <begin position="599"/>
        <end position="877"/>
    </location>
</feature>
<sequence length="916" mass="103771">MTTDILEEDFVPPETPFSINALDALESKIKYRLWFIAFVWHMADKGTTPVFENILNETSVFWLEDEDEDYIKEFARNCSAFNWIPFDCAEALDWDEVFKAQRIPRATAAANPLVRLTPQIRLRFVAWLIVAGPVRKDRILEDEEGFPSIAMLVRDWSKSTAQLSDFTAMETCNICSVSHLLPVWVETLSQIYSSEDLKSLPWSGCDCLTSQLSAYPPHPVVELEKDSPVLHILYELVVPLWVLIHWVTFRTSAVATAPSGQLASGSPPFHTFFDMIRGTSLDHDIFSWDVTDQSKLCRRLLDGVTRPTLYPQDWNGYMVEIPFGMWLEISNITKIAVRPRRTEFDYASDLRSRLAAVFLKYSCTPLAFQKILAPFANIDFEHSRFDFVTRMVDPHDRRSIHTNLGSSQFWVTSNLEQLLMTRRENLCRSIWNSSPLSAVERMEDVLDTLPQNLTIYLGLRSSQPFHSRPSDDNNWKWGSGFLAALSHYCTSVKSLLDAVKELRETSDSTHTVARDIYEHMYNDLSAVVARLVIFLRNQGSYRKFLACRGPEAQRLLDFLQDLLDLESFSAIKLLMFQALRQLSRPSGLHPRCFALSGLQRLGQQVTGGGFGDIWKGLIGGQNVCVKVMRIFGDSNITAALKEFGREAVIWRQLYHPNVLPFFGLYYLEDRLCLVSPWMGNGHVIEFIKSHKPADTKRLTLILDVALGLRYLHGQKVVHGDLKGLNILVTPSHRACIADFGVSSIADSITVRFTHSTVTARAGTARYQAPELFRMEDPAKIHDGSDIYAFACVCYEILTCQVPFHELQNDMAVMTKVTGGHRPQRPGSSSGTTTLDGLWNLMQKCWEGDAEKRPTALKVVEHLEGPSIGATPTPTPFISDWDEKFTSRFRRSVQGDPLLPPVTQIECMLFGEEIAQG</sequence>
<dbReference type="PANTHER" id="PTHR44329">
    <property type="entry name" value="SERINE/THREONINE-PROTEIN KINASE TNNI3K-RELATED"/>
    <property type="match status" value="1"/>
</dbReference>
<organism evidence="4 5">
    <name type="scientific">Mycena sanguinolenta</name>
    <dbReference type="NCBI Taxonomy" id="230812"/>
    <lineage>
        <taxon>Eukaryota</taxon>
        <taxon>Fungi</taxon>
        <taxon>Dikarya</taxon>
        <taxon>Basidiomycota</taxon>
        <taxon>Agaricomycotina</taxon>
        <taxon>Agaricomycetes</taxon>
        <taxon>Agaricomycetidae</taxon>
        <taxon>Agaricales</taxon>
        <taxon>Marasmiineae</taxon>
        <taxon>Mycenaceae</taxon>
        <taxon>Mycena</taxon>
    </lineage>
</organism>
<comment type="caution">
    <text evidence="4">The sequence shown here is derived from an EMBL/GenBank/DDBJ whole genome shotgun (WGS) entry which is preliminary data.</text>
</comment>
<keyword evidence="4" id="KW-0418">Kinase</keyword>
<evidence type="ECO:0000313" key="4">
    <source>
        <dbReference type="EMBL" id="KAF7377563.1"/>
    </source>
</evidence>
<dbReference type="PROSITE" id="PS00108">
    <property type="entry name" value="PROTEIN_KINASE_ST"/>
    <property type="match status" value="1"/>
</dbReference>
<dbReference type="PANTHER" id="PTHR44329:SF298">
    <property type="entry name" value="MIXED LINEAGE KINASE DOMAIN-LIKE PROTEIN"/>
    <property type="match status" value="1"/>
</dbReference>
<evidence type="ECO:0000256" key="2">
    <source>
        <dbReference type="ARBA" id="ARBA00022840"/>
    </source>
</evidence>
<keyword evidence="1" id="KW-0547">Nucleotide-binding</keyword>
<dbReference type="AlphaFoldDB" id="A0A8H7DM95"/>
<keyword evidence="5" id="KW-1185">Reference proteome</keyword>
<name>A0A8H7DM95_9AGAR</name>
<keyword evidence="4" id="KW-0808">Transferase</keyword>
<dbReference type="GO" id="GO:0005524">
    <property type="term" value="F:ATP binding"/>
    <property type="evidence" value="ECO:0007669"/>
    <property type="project" value="UniProtKB-KW"/>
</dbReference>
<dbReference type="Pfam" id="PF07714">
    <property type="entry name" value="PK_Tyr_Ser-Thr"/>
    <property type="match status" value="1"/>
</dbReference>
<protein>
    <submittedName>
        <fullName evidence="4">Protein kinase domain-containing protein</fullName>
    </submittedName>
</protein>
<dbReference type="GO" id="GO:0004674">
    <property type="term" value="F:protein serine/threonine kinase activity"/>
    <property type="evidence" value="ECO:0007669"/>
    <property type="project" value="TreeGrafter"/>
</dbReference>
<reference evidence="4" key="1">
    <citation type="submission" date="2020-05" db="EMBL/GenBank/DDBJ databases">
        <title>Mycena genomes resolve the evolution of fungal bioluminescence.</title>
        <authorList>
            <person name="Tsai I.J."/>
        </authorList>
    </citation>
    <scope>NUCLEOTIDE SEQUENCE</scope>
    <source>
        <strain evidence="4">160909Yilan</strain>
    </source>
</reference>
<evidence type="ECO:0000259" key="3">
    <source>
        <dbReference type="PROSITE" id="PS50011"/>
    </source>
</evidence>
<dbReference type="SMART" id="SM00220">
    <property type="entry name" value="S_TKc"/>
    <property type="match status" value="1"/>
</dbReference>